<keyword evidence="2" id="KW-0472">Membrane</keyword>
<feature type="transmembrane region" description="Helical" evidence="2">
    <location>
        <begin position="312"/>
        <end position="336"/>
    </location>
</feature>
<dbReference type="GO" id="GO:0008028">
    <property type="term" value="F:monocarboxylic acid transmembrane transporter activity"/>
    <property type="evidence" value="ECO:0007669"/>
    <property type="project" value="TreeGrafter"/>
</dbReference>
<gene>
    <name evidence="5" type="primary">LOC100908409</name>
</gene>
<evidence type="ECO:0000256" key="1">
    <source>
        <dbReference type="ARBA" id="ARBA00004141"/>
    </source>
</evidence>
<dbReference type="Gene3D" id="1.20.1250.20">
    <property type="entry name" value="MFS general substrate transporter like domains"/>
    <property type="match status" value="1"/>
</dbReference>
<reference evidence="5" key="1">
    <citation type="submission" date="2025-08" db="UniProtKB">
        <authorList>
            <consortium name="RefSeq"/>
        </authorList>
    </citation>
    <scope>IDENTIFICATION</scope>
</reference>
<dbReference type="InterPro" id="IPR036259">
    <property type="entry name" value="MFS_trans_sf"/>
</dbReference>
<dbReference type="Proteomes" id="UP000694867">
    <property type="component" value="Unplaced"/>
</dbReference>
<dbReference type="Pfam" id="PF07690">
    <property type="entry name" value="MFS_1"/>
    <property type="match status" value="1"/>
</dbReference>
<accession>A0AAJ7WHA6</accession>
<dbReference type="GO" id="GO:0016020">
    <property type="term" value="C:membrane"/>
    <property type="evidence" value="ECO:0007669"/>
    <property type="project" value="UniProtKB-SubCell"/>
</dbReference>
<sequence length="450" mass="49393">MDLSITGSVRAAGVLYIGIMDHFGATREEAAWPIALTGAMLSLIGMVVGPLAQACSPKPVILFGSLLVSVGLLASVFAPDVKWLTFTFGFVFGSGLGTVYTINVIFLQQYFVNMRGLALGLFYTGSTIAGLIFPVLLTFLLEEYGFRGAVLILSGLLLHIFVLSLTHKEAPCSGTGTESPKKITRECGRLECREQRARAQSAKATDPFIARNKVSSKIPEFLVIVFSFTLFMYAYDAYATTIIDFIVDQDIPMIEATTIVPLYSATDMVARLILPQLGDRGYVNKMLLQCFAYALQSVCFFLLPMAAATGEFFWIALVAMIQSTGIGTSLVMYGVLMAELVGLSRLPMAYGVSGLIVGSSYFTKPFFVGLFRDVFGNYSMMYNVCGVLTAVSSTSWLITWYFHRTTDRGRKLSAISNRIDEHINTDPMEIVEDFASMRRRFSTDSTAAYI</sequence>
<feature type="transmembrane region" description="Helical" evidence="2">
    <location>
        <begin position="221"/>
        <end position="247"/>
    </location>
</feature>
<name>A0AAJ7WHA6_9ACAR</name>
<dbReference type="RefSeq" id="XP_028967066.1">
    <property type="nucleotide sequence ID" value="XM_029111233.1"/>
</dbReference>
<organism evidence="4 5">
    <name type="scientific">Galendromus occidentalis</name>
    <name type="common">western predatory mite</name>
    <dbReference type="NCBI Taxonomy" id="34638"/>
    <lineage>
        <taxon>Eukaryota</taxon>
        <taxon>Metazoa</taxon>
        <taxon>Ecdysozoa</taxon>
        <taxon>Arthropoda</taxon>
        <taxon>Chelicerata</taxon>
        <taxon>Arachnida</taxon>
        <taxon>Acari</taxon>
        <taxon>Parasitiformes</taxon>
        <taxon>Mesostigmata</taxon>
        <taxon>Gamasina</taxon>
        <taxon>Phytoseioidea</taxon>
        <taxon>Phytoseiidae</taxon>
        <taxon>Typhlodrominae</taxon>
        <taxon>Galendromus</taxon>
    </lineage>
</organism>
<evidence type="ECO:0000256" key="2">
    <source>
        <dbReference type="SAM" id="Phobius"/>
    </source>
</evidence>
<dbReference type="GeneID" id="100908409"/>
<dbReference type="AlphaFoldDB" id="A0AAJ7WHA6"/>
<keyword evidence="2" id="KW-1133">Transmembrane helix</keyword>
<feature type="transmembrane region" description="Helical" evidence="2">
    <location>
        <begin position="253"/>
        <end position="274"/>
    </location>
</feature>
<comment type="subcellular location">
    <subcellularLocation>
        <location evidence="1">Membrane</location>
        <topology evidence="1">Multi-pass membrane protein</topology>
    </subcellularLocation>
</comment>
<feature type="domain" description="Major facilitator superfamily (MFS) profile" evidence="3">
    <location>
        <begin position="1"/>
        <end position="407"/>
    </location>
</feature>
<feature type="transmembrane region" description="Helical" evidence="2">
    <location>
        <begin position="286"/>
        <end position="306"/>
    </location>
</feature>
<dbReference type="PANTHER" id="PTHR11360:SF303">
    <property type="entry name" value="MAJOR FACILITATOR SUPERFAMILY (MFS) PROFILE DOMAIN-CONTAINING PROTEIN"/>
    <property type="match status" value="1"/>
</dbReference>
<dbReference type="PANTHER" id="PTHR11360">
    <property type="entry name" value="MONOCARBOXYLATE TRANSPORTER"/>
    <property type="match status" value="1"/>
</dbReference>
<dbReference type="InterPro" id="IPR020846">
    <property type="entry name" value="MFS_dom"/>
</dbReference>
<feature type="transmembrane region" description="Helical" evidence="2">
    <location>
        <begin position="60"/>
        <end position="78"/>
    </location>
</feature>
<dbReference type="KEGG" id="goe:100908409"/>
<feature type="transmembrane region" description="Helical" evidence="2">
    <location>
        <begin position="118"/>
        <end position="140"/>
    </location>
</feature>
<dbReference type="SUPFAM" id="SSF103473">
    <property type="entry name" value="MFS general substrate transporter"/>
    <property type="match status" value="1"/>
</dbReference>
<evidence type="ECO:0000313" key="4">
    <source>
        <dbReference type="Proteomes" id="UP000694867"/>
    </source>
</evidence>
<feature type="transmembrane region" description="Helical" evidence="2">
    <location>
        <begin position="30"/>
        <end position="48"/>
    </location>
</feature>
<keyword evidence="2" id="KW-0812">Transmembrane</keyword>
<dbReference type="PROSITE" id="PS50850">
    <property type="entry name" value="MFS"/>
    <property type="match status" value="1"/>
</dbReference>
<feature type="transmembrane region" description="Helical" evidence="2">
    <location>
        <begin position="84"/>
        <end position="106"/>
    </location>
</feature>
<dbReference type="InterPro" id="IPR011701">
    <property type="entry name" value="MFS"/>
</dbReference>
<feature type="transmembrane region" description="Helical" evidence="2">
    <location>
        <begin position="348"/>
        <end position="368"/>
    </location>
</feature>
<protein>
    <submittedName>
        <fullName evidence="5">Monocarboxylate transporter 13-like</fullName>
    </submittedName>
</protein>
<evidence type="ECO:0000259" key="3">
    <source>
        <dbReference type="PROSITE" id="PS50850"/>
    </source>
</evidence>
<feature type="transmembrane region" description="Helical" evidence="2">
    <location>
        <begin position="380"/>
        <end position="402"/>
    </location>
</feature>
<proteinExistence type="predicted"/>
<keyword evidence="4" id="KW-1185">Reference proteome</keyword>
<dbReference type="InterPro" id="IPR050327">
    <property type="entry name" value="Proton-linked_MCT"/>
</dbReference>
<feature type="transmembrane region" description="Helical" evidence="2">
    <location>
        <begin position="146"/>
        <end position="165"/>
    </location>
</feature>
<evidence type="ECO:0000313" key="5">
    <source>
        <dbReference type="RefSeq" id="XP_028967066.1"/>
    </source>
</evidence>